<dbReference type="InterPro" id="IPR050194">
    <property type="entry name" value="Glycosyltransferase_grp1"/>
</dbReference>
<name>A0ABU6J4A8_9BURK</name>
<dbReference type="Proteomes" id="UP001352263">
    <property type="component" value="Unassembled WGS sequence"/>
</dbReference>
<keyword evidence="2" id="KW-1185">Reference proteome</keyword>
<dbReference type="CDD" id="cd03801">
    <property type="entry name" value="GT4_PimA-like"/>
    <property type="match status" value="1"/>
</dbReference>
<sequence length="367" mass="41231">MSQSLNVLFISPTVDCYIGGTETVVGQLAQCLKHKMRLTVLSGVPGDGKGGLFDAAGCELLTLPFAGRDSRRNRFWSKLLMTSCFKIESYSFFRSLARSGIDLSRYDVIATFYEADAYLLEKQYPALRERFRHLLPGVSMRRFFKRVPASDVFFFGYRAAPRAERKWGVKVRSLPLGVDERFFPAAAPAYPEPGQRRLVFVGRLDRSKHVDWLAQFFAASGLAQQGYRLDIIGDGPLLDSLRGAYSADSGIRLHGRKRQEEVIGLLHGAFLLLHPTDLESFGLTILEGMAAGVPVITHELDSVKVWAGDYPRYAAHLDEAAWLQEIRRFEERDYWERASAEGIEFARGLTWTGIAEQVLGILRRGKG</sequence>
<dbReference type="EC" id="2.4.-.-" evidence="1"/>
<organism evidence="1 2">
    <name type="scientific">Noviherbaspirillum album</name>
    <dbReference type="NCBI Taxonomy" id="3080276"/>
    <lineage>
        <taxon>Bacteria</taxon>
        <taxon>Pseudomonadati</taxon>
        <taxon>Pseudomonadota</taxon>
        <taxon>Betaproteobacteria</taxon>
        <taxon>Burkholderiales</taxon>
        <taxon>Oxalobacteraceae</taxon>
        <taxon>Noviherbaspirillum</taxon>
    </lineage>
</organism>
<proteinExistence type="predicted"/>
<keyword evidence="1" id="KW-0328">Glycosyltransferase</keyword>
<dbReference type="PANTHER" id="PTHR45947">
    <property type="entry name" value="SULFOQUINOVOSYL TRANSFERASE SQD2"/>
    <property type="match status" value="1"/>
</dbReference>
<dbReference type="GO" id="GO:0016757">
    <property type="term" value="F:glycosyltransferase activity"/>
    <property type="evidence" value="ECO:0007669"/>
    <property type="project" value="UniProtKB-KW"/>
</dbReference>
<evidence type="ECO:0000313" key="1">
    <source>
        <dbReference type="EMBL" id="MEC4718462.1"/>
    </source>
</evidence>
<keyword evidence="1" id="KW-0808">Transferase</keyword>
<protein>
    <submittedName>
        <fullName evidence="1">Glycosyltransferase family 4 protein</fullName>
        <ecNumber evidence="1">2.4.-.-</ecNumber>
    </submittedName>
</protein>
<accession>A0ABU6J4A8</accession>
<dbReference type="EMBL" id="JAWIIV010000003">
    <property type="protein sequence ID" value="MEC4718462.1"/>
    <property type="molecule type" value="Genomic_DNA"/>
</dbReference>
<comment type="caution">
    <text evidence="1">The sequence shown here is derived from an EMBL/GenBank/DDBJ whole genome shotgun (WGS) entry which is preliminary data.</text>
</comment>
<evidence type="ECO:0000313" key="2">
    <source>
        <dbReference type="Proteomes" id="UP001352263"/>
    </source>
</evidence>
<gene>
    <name evidence="1" type="ORF">RY831_04845</name>
</gene>
<dbReference type="Pfam" id="PF13692">
    <property type="entry name" value="Glyco_trans_1_4"/>
    <property type="match status" value="1"/>
</dbReference>
<dbReference type="SUPFAM" id="SSF53756">
    <property type="entry name" value="UDP-Glycosyltransferase/glycogen phosphorylase"/>
    <property type="match status" value="1"/>
</dbReference>
<dbReference type="Gene3D" id="3.40.50.2000">
    <property type="entry name" value="Glycogen Phosphorylase B"/>
    <property type="match status" value="2"/>
</dbReference>
<dbReference type="PANTHER" id="PTHR45947:SF3">
    <property type="entry name" value="SULFOQUINOVOSYL TRANSFERASE SQD2"/>
    <property type="match status" value="1"/>
</dbReference>
<reference evidence="1 2" key="1">
    <citation type="submission" date="2023-10" db="EMBL/GenBank/DDBJ databases">
        <title>Noviherbaspirillum sp. CPCC 100848 genome assembly.</title>
        <authorList>
            <person name="Li X.Y."/>
            <person name="Fang X.M."/>
        </authorList>
    </citation>
    <scope>NUCLEOTIDE SEQUENCE [LARGE SCALE GENOMIC DNA]</scope>
    <source>
        <strain evidence="1 2">CPCC 100848</strain>
    </source>
</reference>
<dbReference type="RefSeq" id="WP_326505199.1">
    <property type="nucleotide sequence ID" value="NZ_JAWIIV010000003.1"/>
</dbReference>